<evidence type="ECO:0000256" key="1">
    <source>
        <dbReference type="ARBA" id="ARBA00023015"/>
    </source>
</evidence>
<dbReference type="PROSITE" id="PS50977">
    <property type="entry name" value="HTH_TETR_2"/>
    <property type="match status" value="1"/>
</dbReference>
<dbReference type="SUPFAM" id="SSF48498">
    <property type="entry name" value="Tetracyclin repressor-like, C-terminal domain"/>
    <property type="match status" value="1"/>
</dbReference>
<dbReference type="GO" id="GO:0003700">
    <property type="term" value="F:DNA-binding transcription factor activity"/>
    <property type="evidence" value="ECO:0007669"/>
    <property type="project" value="TreeGrafter"/>
</dbReference>
<dbReference type="InterPro" id="IPR023772">
    <property type="entry name" value="DNA-bd_HTH_TetR-type_CS"/>
</dbReference>
<dbReference type="InterPro" id="IPR054126">
    <property type="entry name" value="CprB_TetR_C"/>
</dbReference>
<evidence type="ECO:0000313" key="7">
    <source>
        <dbReference type="EMBL" id="SFY42091.1"/>
    </source>
</evidence>
<dbReference type="SUPFAM" id="SSF46689">
    <property type="entry name" value="Homeodomain-like"/>
    <property type="match status" value="1"/>
</dbReference>
<evidence type="ECO:0000256" key="3">
    <source>
        <dbReference type="ARBA" id="ARBA00023163"/>
    </source>
</evidence>
<dbReference type="NCBIfam" id="NF041196">
    <property type="entry name" value="ScbR_bind_reg"/>
    <property type="match status" value="1"/>
</dbReference>
<dbReference type="PANTHER" id="PTHR30055:SF234">
    <property type="entry name" value="HTH-TYPE TRANSCRIPTIONAL REGULATOR BETI"/>
    <property type="match status" value="1"/>
</dbReference>
<evidence type="ECO:0000256" key="4">
    <source>
        <dbReference type="PROSITE-ProRule" id="PRU00335"/>
    </source>
</evidence>
<dbReference type="RefSeq" id="WP_256260311.1">
    <property type="nucleotide sequence ID" value="NZ_CP108277.1"/>
</dbReference>
<dbReference type="STRING" id="1893.SAMN02787144_102933"/>
<gene>
    <name evidence="7" type="ORF">SAMN02787144_102933</name>
</gene>
<dbReference type="EMBL" id="FPJO01000029">
    <property type="protein sequence ID" value="SFY42091.1"/>
    <property type="molecule type" value="Genomic_DNA"/>
</dbReference>
<organism evidence="7 8">
    <name type="scientific">Streptomyces atratus</name>
    <dbReference type="NCBI Taxonomy" id="1893"/>
    <lineage>
        <taxon>Bacteria</taxon>
        <taxon>Bacillati</taxon>
        <taxon>Actinomycetota</taxon>
        <taxon>Actinomycetes</taxon>
        <taxon>Kitasatosporales</taxon>
        <taxon>Streptomycetaceae</taxon>
        <taxon>Streptomyces</taxon>
    </lineage>
</organism>
<dbReference type="Proteomes" id="UP000181909">
    <property type="component" value="Unassembled WGS sequence"/>
</dbReference>
<reference evidence="7 8" key="1">
    <citation type="submission" date="2016-11" db="EMBL/GenBank/DDBJ databases">
        <authorList>
            <person name="Jaros S."/>
            <person name="Januszkiewicz K."/>
            <person name="Wedrychowicz H."/>
        </authorList>
    </citation>
    <scope>NUCLEOTIDE SEQUENCE [LARGE SCALE GENOMIC DNA]</scope>
    <source>
        <strain evidence="7 8">OK807</strain>
    </source>
</reference>
<dbReference type="InterPro" id="IPR050109">
    <property type="entry name" value="HTH-type_TetR-like_transc_reg"/>
</dbReference>
<dbReference type="GO" id="GO:0000976">
    <property type="term" value="F:transcription cis-regulatory region binding"/>
    <property type="evidence" value="ECO:0007669"/>
    <property type="project" value="TreeGrafter"/>
</dbReference>
<evidence type="ECO:0000259" key="6">
    <source>
        <dbReference type="PROSITE" id="PS50977"/>
    </source>
</evidence>
<protein>
    <submittedName>
        <fullName evidence="7">Transcriptional regulator, TetR family</fullName>
    </submittedName>
</protein>
<proteinExistence type="predicted"/>
<keyword evidence="2 4" id="KW-0238">DNA-binding</keyword>
<sequence>MVQERSERTRRKLVQAGAEMFHRNGYASATLGGIAAFAGVTKGALYFHFASKEELAEAVQLRGCALLDEAVRELRASGLRPLQTLVDTTHWLARNLREEPSIPAGFRITKECAGLREGVTDFHRFWLAAVCELLRQAREAGELRAGTDWESIESLVAAAACGIETLAGTGMPYAELQRRVAGLWSLLLPSLVPEGAEANYRAGMPGTVPLSRPADDPADAPLDALGAPVPAGVTGSTG</sequence>
<dbReference type="PRINTS" id="PR00455">
    <property type="entry name" value="HTHTETR"/>
</dbReference>
<evidence type="ECO:0000313" key="8">
    <source>
        <dbReference type="Proteomes" id="UP000181909"/>
    </source>
</evidence>
<dbReference type="InterPro" id="IPR001647">
    <property type="entry name" value="HTH_TetR"/>
</dbReference>
<name>A0A1K2F2V3_STRAR</name>
<dbReference type="PANTHER" id="PTHR30055">
    <property type="entry name" value="HTH-TYPE TRANSCRIPTIONAL REGULATOR RUTR"/>
    <property type="match status" value="1"/>
</dbReference>
<accession>A0A1K2F2V3</accession>
<feature type="compositionally biased region" description="Low complexity" evidence="5">
    <location>
        <begin position="219"/>
        <end position="232"/>
    </location>
</feature>
<dbReference type="AlphaFoldDB" id="A0A1K2F2V3"/>
<feature type="region of interest" description="Disordered" evidence="5">
    <location>
        <begin position="207"/>
        <end position="238"/>
    </location>
</feature>
<keyword evidence="1" id="KW-0805">Transcription regulation</keyword>
<dbReference type="Gene3D" id="1.10.357.10">
    <property type="entry name" value="Tetracycline Repressor, domain 2"/>
    <property type="match status" value="1"/>
</dbReference>
<dbReference type="Pfam" id="PF00440">
    <property type="entry name" value="TetR_N"/>
    <property type="match status" value="1"/>
</dbReference>
<evidence type="ECO:0000256" key="5">
    <source>
        <dbReference type="SAM" id="MobiDB-lite"/>
    </source>
</evidence>
<dbReference type="Pfam" id="PF21935">
    <property type="entry name" value="TetR_C_45"/>
    <property type="match status" value="1"/>
</dbReference>
<dbReference type="InterPro" id="IPR009057">
    <property type="entry name" value="Homeodomain-like_sf"/>
</dbReference>
<dbReference type="InterPro" id="IPR047923">
    <property type="entry name" value="ArpA-like"/>
</dbReference>
<feature type="DNA-binding region" description="H-T-H motif" evidence="4">
    <location>
        <begin position="30"/>
        <end position="49"/>
    </location>
</feature>
<dbReference type="PROSITE" id="PS01081">
    <property type="entry name" value="HTH_TETR_1"/>
    <property type="match status" value="1"/>
</dbReference>
<evidence type="ECO:0000256" key="2">
    <source>
        <dbReference type="ARBA" id="ARBA00023125"/>
    </source>
</evidence>
<dbReference type="InterPro" id="IPR036271">
    <property type="entry name" value="Tet_transcr_reg_TetR-rel_C_sf"/>
</dbReference>
<feature type="domain" description="HTH tetR-type" evidence="6">
    <location>
        <begin position="7"/>
        <end position="67"/>
    </location>
</feature>
<keyword evidence="3" id="KW-0804">Transcription</keyword>